<keyword evidence="2" id="KW-1185">Reference proteome</keyword>
<accession>A0A212R098</accession>
<proteinExistence type="predicted"/>
<evidence type="ECO:0000313" key="1">
    <source>
        <dbReference type="EMBL" id="SNB65227.1"/>
    </source>
</evidence>
<dbReference type="RefSeq" id="WP_088519707.1">
    <property type="nucleotide sequence ID" value="NZ_FYDG01000002.1"/>
</dbReference>
<protein>
    <submittedName>
        <fullName evidence="1">Uncharacterized protein</fullName>
    </submittedName>
</protein>
<dbReference type="AlphaFoldDB" id="A0A212R098"/>
<reference evidence="2" key="1">
    <citation type="submission" date="2017-06" db="EMBL/GenBank/DDBJ databases">
        <authorList>
            <person name="Varghese N."/>
            <person name="Submissions S."/>
        </authorList>
    </citation>
    <scope>NUCLEOTIDE SEQUENCE [LARGE SCALE GENOMIC DNA]</scope>
    <source>
        <strain evidence="2">DSM 137</strain>
    </source>
</reference>
<dbReference type="EMBL" id="FYDG01000002">
    <property type="protein sequence ID" value="SNB65227.1"/>
    <property type="molecule type" value="Genomic_DNA"/>
</dbReference>
<sequence length="95" mass="10522">MPSIPVAHLTEQGQDMVIVIMDPRFVQASPSQQEATIGQLQQRANACGLKGTIALVWDGGGRMDYLVPQPWHDFFRSITLDDVRARINSAISWDG</sequence>
<evidence type="ECO:0000313" key="2">
    <source>
        <dbReference type="Proteomes" id="UP000198418"/>
    </source>
</evidence>
<gene>
    <name evidence="1" type="ORF">SAMN06265338_102173</name>
</gene>
<dbReference type="OrthoDB" id="8451221at2"/>
<organism evidence="1 2">
    <name type="scientific">Rhodoblastus acidophilus</name>
    <name type="common">Rhodopseudomonas acidophila</name>
    <dbReference type="NCBI Taxonomy" id="1074"/>
    <lineage>
        <taxon>Bacteria</taxon>
        <taxon>Pseudomonadati</taxon>
        <taxon>Pseudomonadota</taxon>
        <taxon>Alphaproteobacteria</taxon>
        <taxon>Hyphomicrobiales</taxon>
        <taxon>Rhodoblastaceae</taxon>
        <taxon>Rhodoblastus</taxon>
    </lineage>
</organism>
<dbReference type="Proteomes" id="UP000198418">
    <property type="component" value="Unassembled WGS sequence"/>
</dbReference>
<name>A0A212R098_RHOAC</name>